<dbReference type="PANTHER" id="PTHR34258:SF1">
    <property type="entry name" value="ARMADILLO-LIKE HELICAL DOMAIN CONTAINING PROTEIN 1"/>
    <property type="match status" value="1"/>
</dbReference>
<keyword evidence="2" id="KW-1185">Reference proteome</keyword>
<dbReference type="AlphaFoldDB" id="A0A8B9V0S0"/>
<proteinExistence type="predicted"/>
<evidence type="ECO:0008006" key="3">
    <source>
        <dbReference type="Google" id="ProtNLM"/>
    </source>
</evidence>
<dbReference type="Ensembl" id="ENSAZOT00000017286.1">
    <property type="protein sequence ID" value="ENSAZOP00000016069.1"/>
    <property type="gene ID" value="ENSAZOG00000010496.1"/>
</dbReference>
<reference evidence="1" key="2">
    <citation type="submission" date="2025-09" db="UniProtKB">
        <authorList>
            <consortium name="Ensembl"/>
        </authorList>
    </citation>
    <scope>IDENTIFICATION</scope>
</reference>
<protein>
    <recommendedName>
        <fullName evidence="3">Armadillo like helical domain containing 1</fullName>
    </recommendedName>
</protein>
<dbReference type="SUPFAM" id="SSF48371">
    <property type="entry name" value="ARM repeat"/>
    <property type="match status" value="1"/>
</dbReference>
<sequence length="360" mass="38491">MELREKSCSLTLRNLEISGFSPVGVSVLPLHTFERKFHAPSNKVGTQVQSSTLPELPGGAPGWSVIPSLALSNSYMHSTCLDKLLKSIGIFLSAAGGRRYLIEFLEIGGVMTLLEILGLNHLKEEDKRESVKLLQLVANAGRKYKELICESYGVRCLAELLATSTSAEAQEDAQVLLDTLGRGNPKYQHQVYKGLIAVLPCASPRAQQLALQTLGAMQELVGEAPPALLEPLLAVLGSAHLEVQHEALQLLPALLPLRVRPALLAALVTALTPPGHPALASRSESTADPNALCPREPTLAYIQQAAAAKAIGEMWSPFSSRPVCCHNVPFMAGPGCNVCVSFHSTGLRGAVLLKTTIFST</sequence>
<dbReference type="Gene3D" id="1.25.10.10">
    <property type="entry name" value="Leucine-rich Repeat Variant"/>
    <property type="match status" value="1"/>
</dbReference>
<dbReference type="PANTHER" id="PTHR34258">
    <property type="entry name" value="ARMADILLO-LIKE HELICAL DOMAIN CONTAINING PROTEIN 1"/>
    <property type="match status" value="1"/>
</dbReference>
<evidence type="ECO:0000313" key="2">
    <source>
        <dbReference type="Proteomes" id="UP000694549"/>
    </source>
</evidence>
<evidence type="ECO:0000313" key="1">
    <source>
        <dbReference type="Ensembl" id="ENSAZOP00000016069.1"/>
    </source>
</evidence>
<name>A0A8B9V0S0_9AVES</name>
<dbReference type="InterPro" id="IPR011989">
    <property type="entry name" value="ARM-like"/>
</dbReference>
<dbReference type="InterPro" id="IPR041090">
    <property type="entry name" value="DUF5578"/>
</dbReference>
<dbReference type="Pfam" id="PF17741">
    <property type="entry name" value="DUF5578"/>
    <property type="match status" value="1"/>
</dbReference>
<dbReference type="InterPro" id="IPR016024">
    <property type="entry name" value="ARM-type_fold"/>
</dbReference>
<dbReference type="Proteomes" id="UP000694549">
    <property type="component" value="Unplaced"/>
</dbReference>
<accession>A0A8B9V0S0</accession>
<reference evidence="1" key="1">
    <citation type="submission" date="2025-08" db="UniProtKB">
        <authorList>
            <consortium name="Ensembl"/>
        </authorList>
    </citation>
    <scope>IDENTIFICATION</scope>
</reference>
<organism evidence="1 2">
    <name type="scientific">Anas zonorhyncha</name>
    <name type="common">Eastern spot-billed duck</name>
    <dbReference type="NCBI Taxonomy" id="75864"/>
    <lineage>
        <taxon>Eukaryota</taxon>
        <taxon>Metazoa</taxon>
        <taxon>Chordata</taxon>
        <taxon>Craniata</taxon>
        <taxon>Vertebrata</taxon>
        <taxon>Euteleostomi</taxon>
        <taxon>Archelosauria</taxon>
        <taxon>Archosauria</taxon>
        <taxon>Dinosauria</taxon>
        <taxon>Saurischia</taxon>
        <taxon>Theropoda</taxon>
        <taxon>Coelurosauria</taxon>
        <taxon>Aves</taxon>
        <taxon>Neognathae</taxon>
        <taxon>Galloanserae</taxon>
        <taxon>Anseriformes</taxon>
        <taxon>Anatidae</taxon>
        <taxon>Anatinae</taxon>
        <taxon>Anas</taxon>
    </lineage>
</organism>